<evidence type="ECO:0000313" key="7">
    <source>
        <dbReference type="EMBL" id="MFD2671859.1"/>
    </source>
</evidence>
<evidence type="ECO:0000256" key="4">
    <source>
        <dbReference type="ARBA" id="ARBA00023270"/>
    </source>
</evidence>
<dbReference type="InterPro" id="IPR028581">
    <property type="entry name" value="DeoC_typeI"/>
</dbReference>
<dbReference type="PIRSF" id="PIRSF001357">
    <property type="entry name" value="DeoC"/>
    <property type="match status" value="1"/>
</dbReference>
<comment type="subcellular location">
    <subcellularLocation>
        <location evidence="6">Cytoplasm</location>
    </subcellularLocation>
</comment>
<comment type="pathway">
    <text evidence="6">Carbohydrate degradation; 2-deoxy-D-ribose 1-phosphate degradation; D-glyceraldehyde 3-phosphate and acetaldehyde from 2-deoxy-alpha-D-ribose 1-phosphate: step 2/2.</text>
</comment>
<evidence type="ECO:0000313" key="8">
    <source>
        <dbReference type="Proteomes" id="UP001597497"/>
    </source>
</evidence>
<comment type="catalytic activity">
    <reaction evidence="5 6">
        <text>2-deoxy-D-ribose 5-phosphate = D-glyceraldehyde 3-phosphate + acetaldehyde</text>
        <dbReference type="Rhea" id="RHEA:12821"/>
        <dbReference type="ChEBI" id="CHEBI:15343"/>
        <dbReference type="ChEBI" id="CHEBI:59776"/>
        <dbReference type="ChEBI" id="CHEBI:62877"/>
        <dbReference type="EC" id="4.1.2.4"/>
    </reaction>
</comment>
<organism evidence="7 8">
    <name type="scientific">Marinicrinis sediminis</name>
    <dbReference type="NCBI Taxonomy" id="1652465"/>
    <lineage>
        <taxon>Bacteria</taxon>
        <taxon>Bacillati</taxon>
        <taxon>Bacillota</taxon>
        <taxon>Bacilli</taxon>
        <taxon>Bacillales</taxon>
        <taxon>Paenibacillaceae</taxon>
    </lineage>
</organism>
<dbReference type="Pfam" id="PF01791">
    <property type="entry name" value="DeoC"/>
    <property type="match status" value="1"/>
</dbReference>
<dbReference type="Gene3D" id="3.20.20.70">
    <property type="entry name" value="Aldolase class I"/>
    <property type="match status" value="1"/>
</dbReference>
<dbReference type="InterPro" id="IPR011343">
    <property type="entry name" value="DeoC"/>
</dbReference>
<dbReference type="GO" id="GO:0004139">
    <property type="term" value="F:deoxyribose-phosphate aldolase activity"/>
    <property type="evidence" value="ECO:0007669"/>
    <property type="project" value="UniProtKB-EC"/>
</dbReference>
<dbReference type="PANTHER" id="PTHR10889:SF1">
    <property type="entry name" value="DEOXYRIBOSE-PHOSPHATE ALDOLASE"/>
    <property type="match status" value="1"/>
</dbReference>
<dbReference type="HAMAP" id="MF_00114">
    <property type="entry name" value="DeoC_type1"/>
    <property type="match status" value="1"/>
</dbReference>
<dbReference type="InterPro" id="IPR002915">
    <property type="entry name" value="DeoC/FbaB/LacD_aldolase"/>
</dbReference>
<dbReference type="PANTHER" id="PTHR10889">
    <property type="entry name" value="DEOXYRIBOSE-PHOSPHATE ALDOLASE"/>
    <property type="match status" value="1"/>
</dbReference>
<name>A0ABW5RB95_9BACL</name>
<keyword evidence="8" id="KW-1185">Reference proteome</keyword>
<evidence type="ECO:0000256" key="1">
    <source>
        <dbReference type="ARBA" id="ARBA00010936"/>
    </source>
</evidence>
<evidence type="ECO:0000256" key="6">
    <source>
        <dbReference type="HAMAP-Rule" id="MF_00114"/>
    </source>
</evidence>
<reference evidence="8" key="1">
    <citation type="journal article" date="2019" name="Int. J. Syst. Evol. Microbiol.">
        <title>The Global Catalogue of Microorganisms (GCM) 10K type strain sequencing project: providing services to taxonomists for standard genome sequencing and annotation.</title>
        <authorList>
            <consortium name="The Broad Institute Genomics Platform"/>
            <consortium name="The Broad Institute Genome Sequencing Center for Infectious Disease"/>
            <person name="Wu L."/>
            <person name="Ma J."/>
        </authorList>
    </citation>
    <scope>NUCLEOTIDE SEQUENCE [LARGE SCALE GENOMIC DNA]</scope>
    <source>
        <strain evidence="8">KCTC 33676</strain>
    </source>
</reference>
<protein>
    <recommendedName>
        <fullName evidence="6">Deoxyribose-phosphate aldolase</fullName>
        <shortName evidence="6">DERA</shortName>
        <ecNumber evidence="6">4.1.2.4</ecNumber>
    </recommendedName>
    <alternativeName>
        <fullName evidence="6">2-deoxy-D-ribose 5-phosphate aldolase</fullName>
    </alternativeName>
    <alternativeName>
        <fullName evidence="6">Phosphodeoxyriboaldolase</fullName>
        <shortName evidence="6">Deoxyriboaldolase</shortName>
    </alternativeName>
</protein>
<comment type="similarity">
    <text evidence="1 6">Belongs to the DeoC/FbaB aldolase family. DeoC type 1 subfamily.</text>
</comment>
<gene>
    <name evidence="6 7" type="primary">deoC</name>
    <name evidence="7" type="ORF">ACFSUC_09585</name>
</gene>
<sequence length="226" mass="24350">MNNLAKYFDHTALPADTRKADIIKICEEAKTYGFTSVAINPYYVPFAKEQLAGTDVLVGAAIGFPLGATTTKTKLFEIEDAIENGAGEVDMVINIGAVKDGNYDVVEEEITAAANLCRGKIVFKIILETCLLTNEEKIKVCEIAKKAQVDFVKTSTGFNKHGATVEDVKLMRETVGPEMGVKASGGIRNFETAQAMIEAGATRLGSSASVKIVNQLNDDQEDQGTY</sequence>
<feature type="active site" description="Schiff-base intermediate with acetaldehyde" evidence="6">
    <location>
        <position position="153"/>
    </location>
</feature>
<dbReference type="Proteomes" id="UP001597497">
    <property type="component" value="Unassembled WGS sequence"/>
</dbReference>
<dbReference type="SUPFAM" id="SSF51569">
    <property type="entry name" value="Aldolase"/>
    <property type="match status" value="1"/>
</dbReference>
<feature type="active site" description="Proton donor/acceptor" evidence="6">
    <location>
        <position position="90"/>
    </location>
</feature>
<dbReference type="SMART" id="SM01133">
    <property type="entry name" value="DeoC"/>
    <property type="match status" value="1"/>
</dbReference>
<dbReference type="InterPro" id="IPR013785">
    <property type="entry name" value="Aldolase_TIM"/>
</dbReference>
<dbReference type="RefSeq" id="WP_379929334.1">
    <property type="nucleotide sequence ID" value="NZ_JBHUMM010000017.1"/>
</dbReference>
<evidence type="ECO:0000256" key="3">
    <source>
        <dbReference type="ARBA" id="ARBA00023239"/>
    </source>
</evidence>
<dbReference type="EMBL" id="JBHUMM010000017">
    <property type="protein sequence ID" value="MFD2671859.1"/>
    <property type="molecule type" value="Genomic_DNA"/>
</dbReference>
<keyword evidence="3 6" id="KW-0456">Lyase</keyword>
<dbReference type="CDD" id="cd00959">
    <property type="entry name" value="DeoC"/>
    <property type="match status" value="1"/>
</dbReference>
<evidence type="ECO:0000256" key="2">
    <source>
        <dbReference type="ARBA" id="ARBA00022490"/>
    </source>
</evidence>
<keyword evidence="4 6" id="KW-0704">Schiff base</keyword>
<dbReference type="NCBIfam" id="TIGR00126">
    <property type="entry name" value="deoC"/>
    <property type="match status" value="1"/>
</dbReference>
<accession>A0ABW5RB95</accession>
<keyword evidence="2 6" id="KW-0963">Cytoplasm</keyword>
<comment type="caution">
    <text evidence="7">The sequence shown here is derived from an EMBL/GenBank/DDBJ whole genome shotgun (WGS) entry which is preliminary data.</text>
</comment>
<feature type="active site" description="Proton donor/acceptor" evidence="6">
    <location>
        <position position="182"/>
    </location>
</feature>
<comment type="function">
    <text evidence="6">Catalyzes a reversible aldol reaction between acetaldehyde and D-glyceraldehyde 3-phosphate to generate 2-deoxy-D-ribose 5-phosphate.</text>
</comment>
<evidence type="ECO:0000256" key="5">
    <source>
        <dbReference type="ARBA" id="ARBA00048791"/>
    </source>
</evidence>
<proteinExistence type="inferred from homology"/>
<dbReference type="EC" id="4.1.2.4" evidence="6"/>